<dbReference type="PANTHER" id="PTHR30137">
    <property type="entry name" value="LUCIFERASE-LIKE MONOOXYGENASE"/>
    <property type="match status" value="1"/>
</dbReference>
<dbReference type="CDD" id="cd00347">
    <property type="entry name" value="Flavin_utilizing_monoxygenases"/>
    <property type="match status" value="1"/>
</dbReference>
<dbReference type="InterPro" id="IPR011251">
    <property type="entry name" value="Luciferase-like_dom"/>
</dbReference>
<dbReference type="GO" id="GO:0005829">
    <property type="term" value="C:cytosol"/>
    <property type="evidence" value="ECO:0007669"/>
    <property type="project" value="TreeGrafter"/>
</dbReference>
<evidence type="ECO:0000313" key="4">
    <source>
        <dbReference type="Proteomes" id="UP000281955"/>
    </source>
</evidence>
<keyword evidence="4" id="KW-1185">Reference proteome</keyword>
<gene>
    <name evidence="3" type="ORF">CLV35_3577</name>
</gene>
<protein>
    <submittedName>
        <fullName evidence="3">Luciferase family oxidoreductase group 1</fullName>
    </submittedName>
</protein>
<sequence length="379" mass="40013">MPVPLSVLDLSPVPSGGTASDAFNNTLRLAKAVESFGYKRYWLAEHHLVPGVISSAPAVLGALVAGATRTLRVGSGAVLLGHQTALSVVEQFGLLDVAFPGRIDLGIGRSGAPRLPGTSAAPARSPQPAHEVDGLVIPEPFAFTLSGELGERIRTQLQLLTLPGAQSPGFAAQVDDVLAFVNGSFTTESGHRAHAVPGEGADLQVWVLGSSGGESARVAGERGLPFAANYHVTPSNVLDAVAAYREAFRPSQWLDEPYVVVSADAVVAETSERARELASPYGLWVRSIRAGGGAIPYPSPKEAAEHEWSDEDRKLVADRVSTQFVGTPAEVVERLQTLQRVTGADELVVTTVTHDHVDRERSYELLAAAWASADEGPTR</sequence>
<dbReference type="Gene3D" id="3.20.20.30">
    <property type="entry name" value="Luciferase-like domain"/>
    <property type="match status" value="1"/>
</dbReference>
<comment type="caution">
    <text evidence="3">The sequence shown here is derived from an EMBL/GenBank/DDBJ whole genome shotgun (WGS) entry which is preliminary data.</text>
</comment>
<evidence type="ECO:0000256" key="1">
    <source>
        <dbReference type="ARBA" id="ARBA00007789"/>
    </source>
</evidence>
<dbReference type="PANTHER" id="PTHR30137:SF6">
    <property type="entry name" value="LUCIFERASE-LIKE MONOOXYGENASE"/>
    <property type="match status" value="1"/>
</dbReference>
<proteinExistence type="predicted"/>
<evidence type="ECO:0000313" key="3">
    <source>
        <dbReference type="EMBL" id="RKS68451.1"/>
    </source>
</evidence>
<name>A0A420XJX6_9ACTN</name>
<dbReference type="Proteomes" id="UP000281955">
    <property type="component" value="Unassembled WGS sequence"/>
</dbReference>
<comment type="similarity">
    <text evidence="1">To bacterial alkanal monooxygenase alpha and beta chains.</text>
</comment>
<dbReference type="InParanoid" id="A0A420XJX6"/>
<dbReference type="SUPFAM" id="SSF51679">
    <property type="entry name" value="Bacterial luciferase-like"/>
    <property type="match status" value="1"/>
</dbReference>
<dbReference type="NCBIfam" id="TIGR03558">
    <property type="entry name" value="oxido_grp_1"/>
    <property type="match status" value="1"/>
</dbReference>
<feature type="domain" description="Luciferase-like" evidence="2">
    <location>
        <begin position="182"/>
        <end position="341"/>
    </location>
</feature>
<evidence type="ECO:0000259" key="2">
    <source>
        <dbReference type="Pfam" id="PF00296"/>
    </source>
</evidence>
<accession>A0A420XJX6</accession>
<feature type="domain" description="Luciferase-like" evidence="2">
    <location>
        <begin position="8"/>
        <end position="113"/>
    </location>
</feature>
<organism evidence="3 4">
    <name type="scientific">Motilibacter peucedani</name>
    <dbReference type="NCBI Taxonomy" id="598650"/>
    <lineage>
        <taxon>Bacteria</taxon>
        <taxon>Bacillati</taxon>
        <taxon>Actinomycetota</taxon>
        <taxon>Actinomycetes</taxon>
        <taxon>Motilibacterales</taxon>
        <taxon>Motilibacteraceae</taxon>
        <taxon>Motilibacter</taxon>
    </lineage>
</organism>
<dbReference type="EMBL" id="RBWV01000016">
    <property type="protein sequence ID" value="RKS68451.1"/>
    <property type="molecule type" value="Genomic_DNA"/>
</dbReference>
<reference evidence="3 4" key="1">
    <citation type="submission" date="2018-10" db="EMBL/GenBank/DDBJ databases">
        <title>Genomic Encyclopedia of Archaeal and Bacterial Type Strains, Phase II (KMG-II): from individual species to whole genera.</title>
        <authorList>
            <person name="Goeker M."/>
        </authorList>
    </citation>
    <scope>NUCLEOTIDE SEQUENCE [LARGE SCALE GENOMIC DNA]</scope>
    <source>
        <strain evidence="3 4">RP-AC37</strain>
    </source>
</reference>
<dbReference type="InterPro" id="IPR036661">
    <property type="entry name" value="Luciferase-like_sf"/>
</dbReference>
<dbReference type="RefSeq" id="WP_183062057.1">
    <property type="nucleotide sequence ID" value="NZ_RBWV01000016.1"/>
</dbReference>
<dbReference type="AlphaFoldDB" id="A0A420XJX6"/>
<dbReference type="InterPro" id="IPR050766">
    <property type="entry name" value="Bact_Lucif_Oxidored"/>
</dbReference>
<dbReference type="GO" id="GO:0016705">
    <property type="term" value="F:oxidoreductase activity, acting on paired donors, with incorporation or reduction of molecular oxygen"/>
    <property type="evidence" value="ECO:0007669"/>
    <property type="project" value="InterPro"/>
</dbReference>
<dbReference type="Pfam" id="PF00296">
    <property type="entry name" value="Bac_luciferase"/>
    <property type="match status" value="2"/>
</dbReference>
<dbReference type="InterPro" id="IPR019949">
    <property type="entry name" value="CmoO-like"/>
</dbReference>